<name>A0A3R6GBN9_PARDI</name>
<evidence type="ECO:0000313" key="2">
    <source>
        <dbReference type="EMBL" id="RHD74004.1"/>
    </source>
</evidence>
<feature type="region of interest" description="Disordered" evidence="1">
    <location>
        <begin position="1"/>
        <end position="23"/>
    </location>
</feature>
<protein>
    <submittedName>
        <fullName evidence="2">Uncharacterized protein</fullName>
    </submittedName>
</protein>
<evidence type="ECO:0000256" key="1">
    <source>
        <dbReference type="SAM" id="MobiDB-lite"/>
    </source>
</evidence>
<dbReference type="Proteomes" id="UP000284660">
    <property type="component" value="Unassembled WGS sequence"/>
</dbReference>
<reference evidence="2 3" key="1">
    <citation type="submission" date="2018-08" db="EMBL/GenBank/DDBJ databases">
        <title>A genome reference for cultivated species of the human gut microbiota.</title>
        <authorList>
            <person name="Zou Y."/>
            <person name="Xue W."/>
            <person name="Luo G."/>
        </authorList>
    </citation>
    <scope>NUCLEOTIDE SEQUENCE [LARGE SCALE GENOMIC DNA]</scope>
    <source>
        <strain evidence="2 3">AM30-4</strain>
    </source>
</reference>
<organism evidence="2 3">
    <name type="scientific">Parabacteroides distasonis</name>
    <dbReference type="NCBI Taxonomy" id="823"/>
    <lineage>
        <taxon>Bacteria</taxon>
        <taxon>Pseudomonadati</taxon>
        <taxon>Bacteroidota</taxon>
        <taxon>Bacteroidia</taxon>
        <taxon>Bacteroidales</taxon>
        <taxon>Tannerellaceae</taxon>
        <taxon>Parabacteroides</taxon>
    </lineage>
</organism>
<comment type="caution">
    <text evidence="2">The sequence shown here is derived from an EMBL/GenBank/DDBJ whole genome shotgun (WGS) entry which is preliminary data.</text>
</comment>
<sequence>MIRGFYPPSAPNRKQTPKAPVPMKWIPGLLFPNTQSPHPTKFEFGWAQGKTSYGQDPTVPHLQQ</sequence>
<dbReference type="AlphaFoldDB" id="A0A3R6GBN9"/>
<feature type="region of interest" description="Disordered" evidence="1">
    <location>
        <begin position="40"/>
        <end position="64"/>
    </location>
</feature>
<evidence type="ECO:0000313" key="3">
    <source>
        <dbReference type="Proteomes" id="UP000284660"/>
    </source>
</evidence>
<accession>A0A3R6GBN9</accession>
<dbReference type="EMBL" id="QSJN01000007">
    <property type="protein sequence ID" value="RHD74004.1"/>
    <property type="molecule type" value="Genomic_DNA"/>
</dbReference>
<proteinExistence type="predicted"/>
<feature type="compositionally biased region" description="Polar residues" evidence="1">
    <location>
        <begin position="49"/>
        <end position="64"/>
    </location>
</feature>
<gene>
    <name evidence="2" type="ORF">DW782_12770</name>
</gene>